<feature type="domain" description="Methyltransferase" evidence="1">
    <location>
        <begin position="42"/>
        <end position="135"/>
    </location>
</feature>
<proteinExistence type="predicted"/>
<sequence>MGQDVTTWHYGLVARWWAEFNVGGDDVGFFRDAIERCGEPALDAGCGTGRLLLPFLRSGMDVDGSDVSGDMLGWCATKAEAEGLSANLYTQAMHELELPRRYRTVIVCGAFGLGGTRALDLEGLRRIHAHLQPGGTLLMDHHLADRDSDYGWALAEGLDLPLSWPEHGDRRRTSDGVELDLRTRLLEADPIERTITREICAREFVDGAEVRNETNSIVICGYSTTEVESMLEGVGFGDIRVTGALEDRPPRPEDEFVIFEAVA</sequence>
<evidence type="ECO:0000313" key="2">
    <source>
        <dbReference type="EMBL" id="SVB48297.1"/>
    </source>
</evidence>
<protein>
    <recommendedName>
        <fullName evidence="1">Methyltransferase domain-containing protein</fullName>
    </recommendedName>
</protein>
<dbReference type="AlphaFoldDB" id="A0A382EEK1"/>
<dbReference type="Pfam" id="PF13649">
    <property type="entry name" value="Methyltransf_25"/>
    <property type="match status" value="1"/>
</dbReference>
<dbReference type="Gene3D" id="3.40.50.150">
    <property type="entry name" value="Vaccinia Virus protein VP39"/>
    <property type="match status" value="1"/>
</dbReference>
<reference evidence="2" key="1">
    <citation type="submission" date="2018-05" db="EMBL/GenBank/DDBJ databases">
        <authorList>
            <person name="Lanie J.A."/>
            <person name="Ng W.-L."/>
            <person name="Kazmierczak K.M."/>
            <person name="Andrzejewski T.M."/>
            <person name="Davidsen T.M."/>
            <person name="Wayne K.J."/>
            <person name="Tettelin H."/>
            <person name="Glass J.I."/>
            <person name="Rusch D."/>
            <person name="Podicherti R."/>
            <person name="Tsui H.-C.T."/>
            <person name="Winkler M.E."/>
        </authorList>
    </citation>
    <scope>NUCLEOTIDE SEQUENCE</scope>
</reference>
<dbReference type="SUPFAM" id="SSF53335">
    <property type="entry name" value="S-adenosyl-L-methionine-dependent methyltransferases"/>
    <property type="match status" value="1"/>
</dbReference>
<evidence type="ECO:0000259" key="1">
    <source>
        <dbReference type="Pfam" id="PF13649"/>
    </source>
</evidence>
<dbReference type="InterPro" id="IPR041698">
    <property type="entry name" value="Methyltransf_25"/>
</dbReference>
<organism evidence="2">
    <name type="scientific">marine metagenome</name>
    <dbReference type="NCBI Taxonomy" id="408172"/>
    <lineage>
        <taxon>unclassified sequences</taxon>
        <taxon>metagenomes</taxon>
        <taxon>ecological metagenomes</taxon>
    </lineage>
</organism>
<gene>
    <name evidence="2" type="ORF">METZ01_LOCUS201151</name>
</gene>
<dbReference type="CDD" id="cd02440">
    <property type="entry name" value="AdoMet_MTases"/>
    <property type="match status" value="1"/>
</dbReference>
<accession>A0A382EEK1</accession>
<name>A0A382EEK1_9ZZZZ</name>
<dbReference type="InterPro" id="IPR029063">
    <property type="entry name" value="SAM-dependent_MTases_sf"/>
</dbReference>
<dbReference type="EMBL" id="UINC01043782">
    <property type="protein sequence ID" value="SVB48297.1"/>
    <property type="molecule type" value="Genomic_DNA"/>
</dbReference>